<organism evidence="1 2">
    <name type="scientific">Megaselia scalaris</name>
    <name type="common">Humpbacked fly</name>
    <name type="synonym">Phora scalaris</name>
    <dbReference type="NCBI Taxonomy" id="36166"/>
    <lineage>
        <taxon>Eukaryota</taxon>
        <taxon>Metazoa</taxon>
        <taxon>Ecdysozoa</taxon>
        <taxon>Arthropoda</taxon>
        <taxon>Hexapoda</taxon>
        <taxon>Insecta</taxon>
        <taxon>Pterygota</taxon>
        <taxon>Neoptera</taxon>
        <taxon>Endopterygota</taxon>
        <taxon>Diptera</taxon>
        <taxon>Brachycera</taxon>
        <taxon>Muscomorpha</taxon>
        <taxon>Platypezoidea</taxon>
        <taxon>Phoridae</taxon>
        <taxon>Megaseliini</taxon>
        <taxon>Megaselia</taxon>
    </lineage>
</organism>
<evidence type="ECO:0000313" key="2">
    <source>
        <dbReference type="Proteomes" id="UP000015102"/>
    </source>
</evidence>
<protein>
    <submittedName>
        <fullName evidence="1">Uncharacterized protein</fullName>
    </submittedName>
</protein>
<reference evidence="2" key="1">
    <citation type="submission" date="2013-02" db="EMBL/GenBank/DDBJ databases">
        <authorList>
            <person name="Hughes D."/>
        </authorList>
    </citation>
    <scope>NUCLEOTIDE SEQUENCE</scope>
    <source>
        <strain>Durham</strain>
        <strain evidence="2">NC isolate 2 -- Noor lab</strain>
    </source>
</reference>
<evidence type="ECO:0000313" key="1">
    <source>
        <dbReference type="EnsemblMetazoa" id="MESCA011325-PA"/>
    </source>
</evidence>
<name>T1H4V7_MEGSC</name>
<dbReference type="HOGENOM" id="CLU_2392231_0_0_1"/>
<dbReference type="EnsemblMetazoa" id="MESCA011325-RA">
    <property type="protein sequence ID" value="MESCA011325-PA"/>
    <property type="gene ID" value="MESCA011325"/>
</dbReference>
<dbReference type="AlphaFoldDB" id="T1H4V7"/>
<dbReference type="EMBL" id="CAQQ02195947">
    <property type="status" value="NOT_ANNOTATED_CDS"/>
    <property type="molecule type" value="Genomic_DNA"/>
</dbReference>
<proteinExistence type="predicted"/>
<accession>T1H4V7</accession>
<keyword evidence="2" id="KW-1185">Reference proteome</keyword>
<sequence length="94" mass="10817">MDKFESILNAFSNGYNPACTAYLELLISHLQKKENSNILQAPYVLKWVLSCLQKLEVDFSCFEPNILAFIIKLSALLTSNEWLVVHLRDEKLLD</sequence>
<dbReference type="Proteomes" id="UP000015102">
    <property type="component" value="Unassembled WGS sequence"/>
</dbReference>
<reference evidence="1" key="2">
    <citation type="submission" date="2015-06" db="UniProtKB">
        <authorList>
            <consortium name="EnsemblMetazoa"/>
        </authorList>
    </citation>
    <scope>IDENTIFICATION</scope>
</reference>